<dbReference type="InterPro" id="IPR036388">
    <property type="entry name" value="WH-like_DNA-bd_sf"/>
</dbReference>
<dbReference type="SMART" id="SM00421">
    <property type="entry name" value="HTH_LUXR"/>
    <property type="match status" value="1"/>
</dbReference>
<evidence type="ECO:0000313" key="7">
    <source>
        <dbReference type="Proteomes" id="UP000249518"/>
    </source>
</evidence>
<dbReference type="Proteomes" id="UP000249518">
    <property type="component" value="Unassembled WGS sequence"/>
</dbReference>
<proteinExistence type="predicted"/>
<gene>
    <name evidence="6" type="ORF">B0I10_111116</name>
</gene>
<evidence type="ECO:0000313" key="6">
    <source>
        <dbReference type="EMBL" id="RAR47206.1"/>
    </source>
</evidence>
<dbReference type="InterPro" id="IPR035965">
    <property type="entry name" value="PAS-like_dom_sf"/>
</dbReference>
<dbReference type="InterPro" id="IPR000014">
    <property type="entry name" value="PAS"/>
</dbReference>
<dbReference type="Pfam" id="PF00196">
    <property type="entry name" value="GerE"/>
    <property type="match status" value="1"/>
</dbReference>
<organism evidence="6 7">
    <name type="scientific">Flavobacterium lacus</name>
    <dbReference type="NCBI Taxonomy" id="1353778"/>
    <lineage>
        <taxon>Bacteria</taxon>
        <taxon>Pseudomonadati</taxon>
        <taxon>Bacteroidota</taxon>
        <taxon>Flavobacteriia</taxon>
        <taxon>Flavobacteriales</taxon>
        <taxon>Flavobacteriaceae</taxon>
        <taxon>Flavobacterium</taxon>
    </lineage>
</organism>
<evidence type="ECO:0000259" key="5">
    <source>
        <dbReference type="PROSITE" id="PS50112"/>
    </source>
</evidence>
<dbReference type="EMBL" id="QLSV01000011">
    <property type="protein sequence ID" value="RAR47206.1"/>
    <property type="molecule type" value="Genomic_DNA"/>
</dbReference>
<dbReference type="Gene3D" id="3.30.450.20">
    <property type="entry name" value="PAS domain"/>
    <property type="match status" value="1"/>
</dbReference>
<dbReference type="PANTHER" id="PTHR44688">
    <property type="entry name" value="DNA-BINDING TRANSCRIPTIONAL ACTIVATOR DEVR_DOSR"/>
    <property type="match status" value="1"/>
</dbReference>
<comment type="caution">
    <text evidence="6">The sequence shown here is derived from an EMBL/GenBank/DDBJ whole genome shotgun (WGS) entry which is preliminary data.</text>
</comment>
<feature type="domain" description="PAS" evidence="5">
    <location>
        <begin position="46"/>
        <end position="91"/>
    </location>
</feature>
<dbReference type="PANTHER" id="PTHR44688:SF16">
    <property type="entry name" value="DNA-BINDING TRANSCRIPTIONAL ACTIVATOR DEVR_DOSR"/>
    <property type="match status" value="1"/>
</dbReference>
<dbReference type="RefSeq" id="WP_112086693.1">
    <property type="nucleotide sequence ID" value="NZ_QLSV01000011.1"/>
</dbReference>
<dbReference type="PROSITE" id="PS50043">
    <property type="entry name" value="HTH_LUXR_2"/>
    <property type="match status" value="1"/>
</dbReference>
<dbReference type="SUPFAM" id="SSF55785">
    <property type="entry name" value="PYP-like sensor domain (PAS domain)"/>
    <property type="match status" value="1"/>
</dbReference>
<evidence type="ECO:0000256" key="2">
    <source>
        <dbReference type="ARBA" id="ARBA00023125"/>
    </source>
</evidence>
<dbReference type="Pfam" id="PF08447">
    <property type="entry name" value="PAS_3"/>
    <property type="match status" value="1"/>
</dbReference>
<feature type="domain" description="HTH luxR-type" evidence="4">
    <location>
        <begin position="187"/>
        <end position="252"/>
    </location>
</feature>
<keyword evidence="2" id="KW-0238">DNA-binding</keyword>
<dbReference type="InterPro" id="IPR000792">
    <property type="entry name" value="Tscrpt_reg_LuxR_C"/>
</dbReference>
<evidence type="ECO:0000259" key="4">
    <source>
        <dbReference type="PROSITE" id="PS50043"/>
    </source>
</evidence>
<dbReference type="GO" id="GO:0006355">
    <property type="term" value="P:regulation of DNA-templated transcription"/>
    <property type="evidence" value="ECO:0007669"/>
    <property type="project" value="InterPro"/>
</dbReference>
<dbReference type="SUPFAM" id="SSF46894">
    <property type="entry name" value="C-terminal effector domain of the bipartite response regulators"/>
    <property type="match status" value="1"/>
</dbReference>
<sequence>MKLKFYAEMQKIWQMAANDGILRDEVFELTMHKKLLDIFHVGNFYYFFFDIANLQFNYLSPEIKNVLGYEPEDMTLDFFMSKIHPDDQATFLNYESSNLKFFRSLPADKIVKYKISCDYRVINSSGESVRLLQQVIPVQFDDDKNILMTLIVHTDITHLKKSNKSTLSYIGLEGEPSYIDVDVEEVFKTSHEIFTRREKEIVGYLINSFNSEEIAQKLFISKQTVTSHRKNILAKTNTKSTIELVVKVISEGLI</sequence>
<protein>
    <submittedName>
        <fullName evidence="6">PAS domain-containing protein</fullName>
    </submittedName>
</protein>
<evidence type="ECO:0000256" key="3">
    <source>
        <dbReference type="ARBA" id="ARBA00023163"/>
    </source>
</evidence>
<dbReference type="GO" id="GO:0003677">
    <property type="term" value="F:DNA binding"/>
    <property type="evidence" value="ECO:0007669"/>
    <property type="project" value="UniProtKB-KW"/>
</dbReference>
<keyword evidence="3" id="KW-0804">Transcription</keyword>
<dbReference type="CDD" id="cd06170">
    <property type="entry name" value="LuxR_C_like"/>
    <property type="match status" value="1"/>
</dbReference>
<dbReference type="InterPro" id="IPR016032">
    <property type="entry name" value="Sig_transdc_resp-reg_C-effctor"/>
</dbReference>
<name>A0A328WQ14_9FLAO</name>
<reference evidence="6 7" key="1">
    <citation type="submission" date="2018-06" db="EMBL/GenBank/DDBJ databases">
        <title>Genomic Encyclopedia of Type Strains, Phase III (KMG-III): the genomes of soil and plant-associated and newly described type strains.</title>
        <authorList>
            <person name="Whitman W."/>
        </authorList>
    </citation>
    <scope>NUCLEOTIDE SEQUENCE [LARGE SCALE GENOMIC DNA]</scope>
    <source>
        <strain evidence="6 7">CGMCC 1.12504</strain>
    </source>
</reference>
<dbReference type="PRINTS" id="PR00038">
    <property type="entry name" value="HTHLUXR"/>
</dbReference>
<keyword evidence="7" id="KW-1185">Reference proteome</keyword>
<dbReference type="InterPro" id="IPR013655">
    <property type="entry name" value="PAS_fold_3"/>
</dbReference>
<dbReference type="AlphaFoldDB" id="A0A328WQ14"/>
<dbReference type="Gene3D" id="1.10.10.10">
    <property type="entry name" value="Winged helix-like DNA-binding domain superfamily/Winged helix DNA-binding domain"/>
    <property type="match status" value="1"/>
</dbReference>
<dbReference type="PROSITE" id="PS50112">
    <property type="entry name" value="PAS"/>
    <property type="match status" value="1"/>
</dbReference>
<dbReference type="OrthoDB" id="965844at2"/>
<accession>A0A328WQ14</accession>
<keyword evidence="1" id="KW-0805">Transcription regulation</keyword>
<evidence type="ECO:0000256" key="1">
    <source>
        <dbReference type="ARBA" id="ARBA00023015"/>
    </source>
</evidence>